<keyword evidence="5 8" id="KW-1133">Transmembrane helix</keyword>
<dbReference type="GO" id="GO:0005524">
    <property type="term" value="F:ATP binding"/>
    <property type="evidence" value="ECO:0007669"/>
    <property type="project" value="UniProtKB-KW"/>
</dbReference>
<dbReference type="InterPro" id="IPR027417">
    <property type="entry name" value="P-loop_NTPase"/>
</dbReference>
<keyword evidence="6 8" id="KW-0472">Membrane</keyword>
<evidence type="ECO:0000256" key="3">
    <source>
        <dbReference type="ARBA" id="ARBA00022741"/>
    </source>
</evidence>
<name>A0AAE4CV92_9ACTN</name>
<comment type="caution">
    <text evidence="11">The sequence shown here is derived from an EMBL/GenBank/DDBJ whole genome shotgun (WGS) entry which is preliminary data.</text>
</comment>
<feature type="region of interest" description="Disordered" evidence="7">
    <location>
        <begin position="347"/>
        <end position="377"/>
    </location>
</feature>
<feature type="region of interest" description="Disordered" evidence="7">
    <location>
        <begin position="451"/>
        <end position="474"/>
    </location>
</feature>
<feature type="transmembrane region" description="Helical" evidence="8">
    <location>
        <begin position="131"/>
        <end position="151"/>
    </location>
</feature>
<evidence type="ECO:0000256" key="2">
    <source>
        <dbReference type="ARBA" id="ARBA00022692"/>
    </source>
</evidence>
<evidence type="ECO:0000256" key="8">
    <source>
        <dbReference type="SAM" id="Phobius"/>
    </source>
</evidence>
<dbReference type="CDD" id="cd18584">
    <property type="entry name" value="ABC_6TM_AarD_CydD"/>
    <property type="match status" value="1"/>
</dbReference>
<dbReference type="PROSITE" id="PS50893">
    <property type="entry name" value="ABC_TRANSPORTER_2"/>
    <property type="match status" value="1"/>
</dbReference>
<organism evidence="11 12">
    <name type="scientific">Catenuloplanes niger</name>
    <dbReference type="NCBI Taxonomy" id="587534"/>
    <lineage>
        <taxon>Bacteria</taxon>
        <taxon>Bacillati</taxon>
        <taxon>Actinomycetota</taxon>
        <taxon>Actinomycetes</taxon>
        <taxon>Micromonosporales</taxon>
        <taxon>Micromonosporaceae</taxon>
        <taxon>Catenuloplanes</taxon>
    </lineage>
</organism>
<keyword evidence="12" id="KW-1185">Reference proteome</keyword>
<dbReference type="InterPro" id="IPR003593">
    <property type="entry name" value="AAA+_ATPase"/>
</dbReference>
<evidence type="ECO:0000256" key="1">
    <source>
        <dbReference type="ARBA" id="ARBA00004651"/>
    </source>
</evidence>
<dbReference type="Gene3D" id="3.40.50.300">
    <property type="entry name" value="P-loop containing nucleotide triphosphate hydrolases"/>
    <property type="match status" value="1"/>
</dbReference>
<dbReference type="PANTHER" id="PTHR24221">
    <property type="entry name" value="ATP-BINDING CASSETTE SUB-FAMILY B"/>
    <property type="match status" value="1"/>
</dbReference>
<feature type="compositionally biased region" description="Low complexity" evidence="7">
    <location>
        <begin position="368"/>
        <end position="377"/>
    </location>
</feature>
<feature type="transmembrane region" description="Helical" evidence="8">
    <location>
        <begin position="21"/>
        <end position="48"/>
    </location>
</feature>
<protein>
    <submittedName>
        <fullName evidence="11">ATP-binding cassette subfamily C protein CydD</fullName>
    </submittedName>
</protein>
<evidence type="ECO:0000256" key="5">
    <source>
        <dbReference type="ARBA" id="ARBA00022989"/>
    </source>
</evidence>
<evidence type="ECO:0000313" key="11">
    <source>
        <dbReference type="EMBL" id="MDR7324253.1"/>
    </source>
</evidence>
<dbReference type="GO" id="GO:0140359">
    <property type="term" value="F:ABC-type transporter activity"/>
    <property type="evidence" value="ECO:0007669"/>
    <property type="project" value="InterPro"/>
</dbReference>
<dbReference type="Proteomes" id="UP001183629">
    <property type="component" value="Unassembled WGS sequence"/>
</dbReference>
<evidence type="ECO:0000259" key="9">
    <source>
        <dbReference type="PROSITE" id="PS50893"/>
    </source>
</evidence>
<feature type="domain" description="ABC transmembrane type-1" evidence="10">
    <location>
        <begin position="20"/>
        <end position="299"/>
    </location>
</feature>
<keyword evidence="3" id="KW-0547">Nucleotide-binding</keyword>
<dbReference type="GO" id="GO:0005886">
    <property type="term" value="C:plasma membrane"/>
    <property type="evidence" value="ECO:0007669"/>
    <property type="project" value="UniProtKB-SubCell"/>
</dbReference>
<feature type="compositionally biased region" description="Gly residues" evidence="7">
    <location>
        <begin position="462"/>
        <end position="471"/>
    </location>
</feature>
<dbReference type="SMART" id="SM00382">
    <property type="entry name" value="AAA"/>
    <property type="match status" value="1"/>
</dbReference>
<dbReference type="CDD" id="cd03228">
    <property type="entry name" value="ABCC_MRP_Like"/>
    <property type="match status" value="1"/>
</dbReference>
<comment type="subcellular location">
    <subcellularLocation>
        <location evidence="1">Cell membrane</location>
        <topology evidence="1">Multi-pass membrane protein</topology>
    </subcellularLocation>
</comment>
<feature type="domain" description="ABC transporter" evidence="9">
    <location>
        <begin position="487"/>
        <end position="708"/>
    </location>
</feature>
<dbReference type="AlphaFoldDB" id="A0AAE4CV92"/>
<proteinExistence type="predicted"/>
<feature type="transmembrane region" description="Helical" evidence="8">
    <location>
        <begin position="54"/>
        <end position="73"/>
    </location>
</feature>
<dbReference type="EMBL" id="JAVDYC010000001">
    <property type="protein sequence ID" value="MDR7324253.1"/>
    <property type="molecule type" value="Genomic_DNA"/>
</dbReference>
<dbReference type="InterPro" id="IPR036640">
    <property type="entry name" value="ABC1_TM_sf"/>
</dbReference>
<feature type="transmembrane region" description="Helical" evidence="8">
    <location>
        <begin position="157"/>
        <end position="178"/>
    </location>
</feature>
<dbReference type="Pfam" id="PF00664">
    <property type="entry name" value="ABC_membrane"/>
    <property type="match status" value="1"/>
</dbReference>
<dbReference type="PROSITE" id="PS00211">
    <property type="entry name" value="ABC_TRANSPORTER_1"/>
    <property type="match status" value="1"/>
</dbReference>
<evidence type="ECO:0000256" key="7">
    <source>
        <dbReference type="SAM" id="MobiDB-lite"/>
    </source>
</evidence>
<accession>A0AAE4CV92</accession>
<dbReference type="Pfam" id="PF00005">
    <property type="entry name" value="ABC_tran"/>
    <property type="match status" value="1"/>
</dbReference>
<dbReference type="InterPro" id="IPR011527">
    <property type="entry name" value="ABC1_TM_dom"/>
</dbReference>
<evidence type="ECO:0000256" key="6">
    <source>
        <dbReference type="ARBA" id="ARBA00023136"/>
    </source>
</evidence>
<gene>
    <name evidence="11" type="ORF">J2S44_004503</name>
</gene>
<dbReference type="PANTHER" id="PTHR24221:SF590">
    <property type="entry name" value="COMPONENT LINKED WITH THE ASSEMBLY OF CYTOCHROME' TRANSPORT TRANSMEMBRANE ATP-BINDING PROTEIN ABC TRANSPORTER CYDD-RELATED"/>
    <property type="match status" value="1"/>
</dbReference>
<dbReference type="PROSITE" id="PS50929">
    <property type="entry name" value="ABC_TM1F"/>
    <property type="match status" value="1"/>
</dbReference>
<evidence type="ECO:0000313" key="12">
    <source>
        <dbReference type="Proteomes" id="UP001183629"/>
    </source>
</evidence>
<dbReference type="InterPro" id="IPR003439">
    <property type="entry name" value="ABC_transporter-like_ATP-bd"/>
</dbReference>
<evidence type="ECO:0000256" key="4">
    <source>
        <dbReference type="ARBA" id="ARBA00022840"/>
    </source>
</evidence>
<evidence type="ECO:0000259" key="10">
    <source>
        <dbReference type="PROSITE" id="PS50929"/>
    </source>
</evidence>
<dbReference type="InterPro" id="IPR039421">
    <property type="entry name" value="Type_1_exporter"/>
</dbReference>
<keyword evidence="2 8" id="KW-0812">Transmembrane</keyword>
<dbReference type="Gene3D" id="1.20.1560.10">
    <property type="entry name" value="ABC transporter type 1, transmembrane domain"/>
    <property type="match status" value="1"/>
</dbReference>
<dbReference type="InterPro" id="IPR017871">
    <property type="entry name" value="ABC_transporter-like_CS"/>
</dbReference>
<reference evidence="11 12" key="1">
    <citation type="submission" date="2023-07" db="EMBL/GenBank/DDBJ databases">
        <title>Sequencing the genomes of 1000 actinobacteria strains.</title>
        <authorList>
            <person name="Klenk H.-P."/>
        </authorList>
    </citation>
    <scope>NUCLEOTIDE SEQUENCE [LARGE SCALE GENOMIC DNA]</scope>
    <source>
        <strain evidence="11 12">DSM 44711</strain>
    </source>
</reference>
<sequence length="708" mass="70796">MRPFDPRLLRRVPATRRHLALLGVFGVAAGILIISQATALAAALTAAWQGRLDTTALAAFVAIIVLRAGLTWAQGVVAARSAATVKAALRAELLGAVGARGPGWLSGQRAGEIATLAGRGLDALDNYFTGYLPQLIMGVTVPVAVLSRLVFADLTSAVTIAATLPLIPVFGALLGWQAQAATERQWRRLSMLGGHFLDMVAGLPTLRVFGRARAQVEVVRRMADGHRIATMKTLRIAFLSALALELVSTLSVALVAVPVGLRVLDGALTLQVALLLLLLAPEAYLPLRAAGARFHASMEGLTALDAAFTLSTVPTAPATDGPGTASTDPVPAGSVPAGLASAGVASAGASGSSARSRPSSGGGVTSRDTAAGGITDDGTVAGGVTLGGAVTGGIASGGAASRGAAVGGAASGGAALGGSASGGGGASIGGGISRGASADRAAVAEDGAVGALSGGARTSGSAAGGARGTGTGRFAATRPAPTAFDEIVFEDVTVAYDRTVALRDVSLTVTAGDRIAIVGPSGAGKSTLLGLLLGFVTPVSGRVLVDGVDLATIDPEQWRRRLAWVPQQAHLFATTMAGNIRLGAPDAPDADVAAAASAALLDDVIAGLPDGLDTRLGERGHGLSSGQRQRVALARAFLRADAPLLLLDEPTARLDGGSEAAVLDASRRLVTGRTALLVAHRPALLAEAGRILRIEDGHLTELPALVTT</sequence>
<dbReference type="SUPFAM" id="SSF90123">
    <property type="entry name" value="ABC transporter transmembrane region"/>
    <property type="match status" value="1"/>
</dbReference>
<dbReference type="RefSeq" id="WP_310417350.1">
    <property type="nucleotide sequence ID" value="NZ_JAVDYC010000001.1"/>
</dbReference>
<feature type="compositionally biased region" description="Low complexity" evidence="7">
    <location>
        <begin position="451"/>
        <end position="461"/>
    </location>
</feature>
<keyword evidence="4 11" id="KW-0067">ATP-binding</keyword>
<feature type="transmembrane region" description="Helical" evidence="8">
    <location>
        <begin position="236"/>
        <end position="261"/>
    </location>
</feature>
<dbReference type="GO" id="GO:0016887">
    <property type="term" value="F:ATP hydrolysis activity"/>
    <property type="evidence" value="ECO:0007669"/>
    <property type="project" value="InterPro"/>
</dbReference>
<dbReference type="SUPFAM" id="SSF52540">
    <property type="entry name" value="P-loop containing nucleoside triphosphate hydrolases"/>
    <property type="match status" value="1"/>
</dbReference>
<feature type="compositionally biased region" description="Low complexity" evidence="7">
    <location>
        <begin position="347"/>
        <end position="359"/>
    </location>
</feature>